<dbReference type="InterPro" id="IPR000701">
    <property type="entry name" value="SuccDH_FuR_B_TM-su"/>
</dbReference>
<dbReference type="Proteomes" id="UP000035444">
    <property type="component" value="Unassembled WGS sequence"/>
</dbReference>
<keyword evidence="8" id="KW-0816">Tricarboxylic acid cycle</keyword>
<comment type="function">
    <text evidence="2">Membrane-anchoring subunit of succinate dehydrogenase (SDH).</text>
</comment>
<dbReference type="SUPFAM" id="SSF81343">
    <property type="entry name" value="Fumarate reductase respiratory complex transmembrane subunits"/>
    <property type="match status" value="1"/>
</dbReference>
<dbReference type="STRING" id="1489064.WH96_14880"/>
<dbReference type="InterPro" id="IPR034804">
    <property type="entry name" value="SQR/QFR_C/D"/>
</dbReference>
<evidence type="ECO:0000256" key="9">
    <source>
        <dbReference type="ARBA" id="ARBA00022617"/>
    </source>
</evidence>
<evidence type="ECO:0000256" key="4">
    <source>
        <dbReference type="ARBA" id="ARBA00005163"/>
    </source>
</evidence>
<dbReference type="AlphaFoldDB" id="A0A0H2MCC4"/>
<name>A0A0H2MCC4_9PROT</name>
<comment type="subcellular location">
    <subcellularLocation>
        <location evidence="3">Membrane</location>
        <topology evidence="3">Multi-pass membrane protein</topology>
    </subcellularLocation>
</comment>
<keyword evidence="12" id="KW-0249">Electron transport</keyword>
<dbReference type="RefSeq" id="WP_047764978.1">
    <property type="nucleotide sequence ID" value="NZ_LAQL01000009.1"/>
</dbReference>
<comment type="cofactor">
    <cofactor evidence="1">
        <name>heme</name>
        <dbReference type="ChEBI" id="CHEBI:30413"/>
    </cofactor>
</comment>
<protein>
    <recommendedName>
        <fullName evidence="6">Succinate dehydrogenase hydrophobic membrane anchor subunit</fullName>
    </recommendedName>
</protein>
<comment type="subunit">
    <text evidence="5">Part of an enzyme complex containing four subunits: a flavoprotein, an iron-sulfur protein, plus two membrane-anchoring proteins, SdhC and SdhD.</text>
</comment>
<keyword evidence="11" id="KW-0479">Metal-binding</keyword>
<evidence type="ECO:0000256" key="5">
    <source>
        <dbReference type="ARBA" id="ARBA00011558"/>
    </source>
</evidence>
<organism evidence="17 18">
    <name type="scientific">Kiloniella spongiae</name>
    <dbReference type="NCBI Taxonomy" id="1489064"/>
    <lineage>
        <taxon>Bacteria</taxon>
        <taxon>Pseudomonadati</taxon>
        <taxon>Pseudomonadota</taxon>
        <taxon>Alphaproteobacteria</taxon>
        <taxon>Rhodospirillales</taxon>
        <taxon>Kiloniellaceae</taxon>
        <taxon>Kiloniella</taxon>
    </lineage>
</organism>
<dbReference type="GO" id="GO:0006099">
    <property type="term" value="P:tricarboxylic acid cycle"/>
    <property type="evidence" value="ECO:0007669"/>
    <property type="project" value="UniProtKB-UniPathway"/>
</dbReference>
<evidence type="ECO:0000313" key="18">
    <source>
        <dbReference type="Proteomes" id="UP000035444"/>
    </source>
</evidence>
<evidence type="ECO:0000256" key="16">
    <source>
        <dbReference type="SAM" id="Phobius"/>
    </source>
</evidence>
<dbReference type="GO" id="GO:0046872">
    <property type="term" value="F:metal ion binding"/>
    <property type="evidence" value="ECO:0007669"/>
    <property type="project" value="UniProtKB-KW"/>
</dbReference>
<evidence type="ECO:0000256" key="12">
    <source>
        <dbReference type="ARBA" id="ARBA00022982"/>
    </source>
</evidence>
<evidence type="ECO:0000256" key="13">
    <source>
        <dbReference type="ARBA" id="ARBA00022989"/>
    </source>
</evidence>
<keyword evidence="15 16" id="KW-0472">Membrane</keyword>
<dbReference type="OrthoDB" id="9809280at2"/>
<reference evidence="17 18" key="1">
    <citation type="submission" date="2015-03" db="EMBL/GenBank/DDBJ databases">
        <title>Genome Sequence of Kiloniella spongiae MEBiC09566, isolated from a marine sponge.</title>
        <authorList>
            <person name="Shao Z."/>
            <person name="Wang L."/>
            <person name="Li X."/>
        </authorList>
    </citation>
    <scope>NUCLEOTIDE SEQUENCE [LARGE SCALE GENOMIC DNA]</scope>
    <source>
        <strain evidence="17 18">MEBiC09566</strain>
    </source>
</reference>
<evidence type="ECO:0000256" key="10">
    <source>
        <dbReference type="ARBA" id="ARBA00022692"/>
    </source>
</evidence>
<sequence>MSLRTPLGRARGLGSAKDGSSHWWAQRLTSLALVPLVLWFVFSVALMTGADHVQFLEWVQSPVVAGLLILLISVGLLHSQQGMQVVIEDYVHGEASKVLSLFLSLSVHVVLGLTGILSILMILFRG</sequence>
<keyword evidence="7" id="KW-0813">Transport</keyword>
<keyword evidence="10 16" id="KW-0812">Transmembrane</keyword>
<evidence type="ECO:0000256" key="3">
    <source>
        <dbReference type="ARBA" id="ARBA00004141"/>
    </source>
</evidence>
<dbReference type="InterPro" id="IPR014312">
    <property type="entry name" value="Succ_DH_anchor"/>
</dbReference>
<dbReference type="PATRIC" id="fig|1489064.4.peg.4323"/>
<keyword evidence="9" id="KW-0349">Heme</keyword>
<evidence type="ECO:0000256" key="2">
    <source>
        <dbReference type="ARBA" id="ARBA00004050"/>
    </source>
</evidence>
<dbReference type="GO" id="GO:0020037">
    <property type="term" value="F:heme binding"/>
    <property type="evidence" value="ECO:0007669"/>
    <property type="project" value="InterPro"/>
</dbReference>
<evidence type="ECO:0000256" key="7">
    <source>
        <dbReference type="ARBA" id="ARBA00022448"/>
    </source>
</evidence>
<keyword evidence="18" id="KW-1185">Reference proteome</keyword>
<proteinExistence type="predicted"/>
<comment type="caution">
    <text evidence="17">The sequence shown here is derived from an EMBL/GenBank/DDBJ whole genome shotgun (WGS) entry which is preliminary data.</text>
</comment>
<dbReference type="GO" id="GO:0016020">
    <property type="term" value="C:membrane"/>
    <property type="evidence" value="ECO:0007669"/>
    <property type="project" value="UniProtKB-SubCell"/>
</dbReference>
<accession>A0A0H2MCC4</accession>
<evidence type="ECO:0000256" key="8">
    <source>
        <dbReference type="ARBA" id="ARBA00022532"/>
    </source>
</evidence>
<dbReference type="Gene3D" id="1.20.1300.10">
    <property type="entry name" value="Fumarate reductase/succinate dehydrogenase, transmembrane subunit"/>
    <property type="match status" value="1"/>
</dbReference>
<keyword evidence="13 16" id="KW-1133">Transmembrane helix</keyword>
<dbReference type="UniPathway" id="UPA00223"/>
<evidence type="ECO:0000256" key="11">
    <source>
        <dbReference type="ARBA" id="ARBA00022723"/>
    </source>
</evidence>
<evidence type="ECO:0000256" key="1">
    <source>
        <dbReference type="ARBA" id="ARBA00001971"/>
    </source>
</evidence>
<evidence type="ECO:0000256" key="6">
    <source>
        <dbReference type="ARBA" id="ARBA00019425"/>
    </source>
</evidence>
<comment type="pathway">
    <text evidence="4">Carbohydrate metabolism; tricarboxylic acid cycle.</text>
</comment>
<evidence type="ECO:0000256" key="15">
    <source>
        <dbReference type="ARBA" id="ARBA00023136"/>
    </source>
</evidence>
<evidence type="ECO:0000256" key="14">
    <source>
        <dbReference type="ARBA" id="ARBA00023004"/>
    </source>
</evidence>
<evidence type="ECO:0000313" key="17">
    <source>
        <dbReference type="EMBL" id="KLN59988.1"/>
    </source>
</evidence>
<gene>
    <name evidence="17" type="ORF">WH96_14880</name>
</gene>
<feature type="transmembrane region" description="Helical" evidence="16">
    <location>
        <begin position="28"/>
        <end position="46"/>
    </location>
</feature>
<feature type="transmembrane region" description="Helical" evidence="16">
    <location>
        <begin position="98"/>
        <end position="124"/>
    </location>
</feature>
<feature type="transmembrane region" description="Helical" evidence="16">
    <location>
        <begin position="58"/>
        <end position="77"/>
    </location>
</feature>
<keyword evidence="14" id="KW-0408">Iron</keyword>
<dbReference type="CDD" id="cd03495">
    <property type="entry name" value="SQR_TypeC_SdhD_like"/>
    <property type="match status" value="1"/>
</dbReference>
<dbReference type="NCBIfam" id="TIGR02968">
    <property type="entry name" value="succ_dehyd_anc"/>
    <property type="match status" value="1"/>
</dbReference>
<dbReference type="EMBL" id="LAQL01000009">
    <property type="protein sequence ID" value="KLN59988.1"/>
    <property type="molecule type" value="Genomic_DNA"/>
</dbReference>
<dbReference type="Pfam" id="PF01127">
    <property type="entry name" value="Sdh_cyt"/>
    <property type="match status" value="1"/>
</dbReference>